<name>A0A918IZ96_9ACTN</name>
<keyword evidence="1" id="KW-0732">Signal</keyword>
<sequence>MFSRKKIAAVSGLIGGLVMTCTGIAQAHAAGGPGTCSRDQEGTVTCSQHIKGTVPESGVIPHQETCMPVQPVTLPAAVGSGTTRFGPEVTCAATTGAAGVADGQ</sequence>
<evidence type="ECO:0000313" key="3">
    <source>
        <dbReference type="Proteomes" id="UP000620224"/>
    </source>
</evidence>
<protein>
    <recommendedName>
        <fullName evidence="4">Secreted protein</fullName>
    </recommendedName>
</protein>
<dbReference type="EMBL" id="BMUE01000002">
    <property type="protein sequence ID" value="GGW37683.1"/>
    <property type="molecule type" value="Genomic_DNA"/>
</dbReference>
<dbReference type="RefSeq" id="WP_190013691.1">
    <property type="nucleotide sequence ID" value="NZ_BMUE01000002.1"/>
</dbReference>
<feature type="signal peptide" evidence="1">
    <location>
        <begin position="1"/>
        <end position="27"/>
    </location>
</feature>
<accession>A0A918IZ96</accession>
<organism evidence="2 3">
    <name type="scientific">Streptomyces lucensis JCM 4490</name>
    <dbReference type="NCBI Taxonomy" id="1306176"/>
    <lineage>
        <taxon>Bacteria</taxon>
        <taxon>Bacillati</taxon>
        <taxon>Actinomycetota</taxon>
        <taxon>Actinomycetes</taxon>
        <taxon>Kitasatosporales</taxon>
        <taxon>Streptomycetaceae</taxon>
        <taxon>Streptomyces</taxon>
    </lineage>
</organism>
<reference evidence="2" key="2">
    <citation type="submission" date="2020-09" db="EMBL/GenBank/DDBJ databases">
        <authorList>
            <person name="Sun Q."/>
            <person name="Ohkuma M."/>
        </authorList>
    </citation>
    <scope>NUCLEOTIDE SEQUENCE</scope>
    <source>
        <strain evidence="2">JCM 4490</strain>
    </source>
</reference>
<dbReference type="Proteomes" id="UP000620224">
    <property type="component" value="Unassembled WGS sequence"/>
</dbReference>
<proteinExistence type="predicted"/>
<evidence type="ECO:0000256" key="1">
    <source>
        <dbReference type="SAM" id="SignalP"/>
    </source>
</evidence>
<gene>
    <name evidence="2" type="ORF">GCM10010503_12140</name>
</gene>
<comment type="caution">
    <text evidence="2">The sequence shown here is derived from an EMBL/GenBank/DDBJ whole genome shotgun (WGS) entry which is preliminary data.</text>
</comment>
<dbReference type="AlphaFoldDB" id="A0A918IZ96"/>
<evidence type="ECO:0000313" key="2">
    <source>
        <dbReference type="EMBL" id="GGW37683.1"/>
    </source>
</evidence>
<keyword evidence="3" id="KW-1185">Reference proteome</keyword>
<evidence type="ECO:0008006" key="4">
    <source>
        <dbReference type="Google" id="ProtNLM"/>
    </source>
</evidence>
<feature type="chain" id="PRO_5037525822" description="Secreted protein" evidence="1">
    <location>
        <begin position="28"/>
        <end position="104"/>
    </location>
</feature>
<reference evidence="2" key="1">
    <citation type="journal article" date="2014" name="Int. J. Syst. Evol. Microbiol.">
        <title>Complete genome sequence of Corynebacterium casei LMG S-19264T (=DSM 44701T), isolated from a smear-ripened cheese.</title>
        <authorList>
            <consortium name="US DOE Joint Genome Institute (JGI-PGF)"/>
            <person name="Walter F."/>
            <person name="Albersmeier A."/>
            <person name="Kalinowski J."/>
            <person name="Ruckert C."/>
        </authorList>
    </citation>
    <scope>NUCLEOTIDE SEQUENCE</scope>
    <source>
        <strain evidence="2">JCM 4490</strain>
    </source>
</reference>